<evidence type="ECO:0000256" key="1">
    <source>
        <dbReference type="ARBA" id="ARBA00004613"/>
    </source>
</evidence>
<dbReference type="PANTHER" id="PTHR11844">
    <property type="entry name" value="METALLOPROTEASE INHIBITOR"/>
    <property type="match status" value="1"/>
</dbReference>
<keyword evidence="9" id="KW-0483">Metalloprotease inhibitor</keyword>
<dbReference type="SUPFAM" id="SSF50242">
    <property type="entry name" value="TIMP-like"/>
    <property type="match status" value="1"/>
</dbReference>
<dbReference type="CDD" id="cd03577">
    <property type="entry name" value="NTR_TIMP_like"/>
    <property type="match status" value="1"/>
</dbReference>
<reference evidence="9" key="1">
    <citation type="submission" date="2025-08" db="UniProtKB">
        <authorList>
            <consortium name="RefSeq"/>
        </authorList>
    </citation>
    <scope>IDENTIFICATION</scope>
    <source>
        <tissue evidence="9">Whole sample</tissue>
    </source>
</reference>
<comment type="subcellular location">
    <subcellularLocation>
        <location evidence="1">Secreted</location>
    </subcellularLocation>
</comment>
<evidence type="ECO:0000256" key="6">
    <source>
        <dbReference type="SAM" id="SignalP"/>
    </source>
</evidence>
<evidence type="ECO:0000313" key="8">
    <source>
        <dbReference type="Proteomes" id="UP000694844"/>
    </source>
</evidence>
<keyword evidence="6" id="KW-0732">Signal</keyword>
<evidence type="ECO:0000256" key="4">
    <source>
        <dbReference type="PIRSR" id="PIRSR601820-1"/>
    </source>
</evidence>
<keyword evidence="3 5" id="KW-1015">Disulfide bond</keyword>
<gene>
    <name evidence="9" type="primary">LOC111105476</name>
</gene>
<dbReference type="Gene3D" id="2.40.50.120">
    <property type="match status" value="1"/>
</dbReference>
<dbReference type="InterPro" id="IPR001134">
    <property type="entry name" value="Netrin_domain"/>
</dbReference>
<evidence type="ECO:0000256" key="5">
    <source>
        <dbReference type="PIRSR" id="PIRSR601820-3"/>
    </source>
</evidence>
<feature type="disulfide bond" evidence="5">
    <location>
        <begin position="23"/>
        <end position="109"/>
    </location>
</feature>
<dbReference type="GO" id="GO:0008191">
    <property type="term" value="F:metalloendopeptidase inhibitor activity"/>
    <property type="evidence" value="ECO:0007669"/>
    <property type="project" value="InterPro"/>
</dbReference>
<keyword evidence="9" id="KW-0481">Metalloenzyme inhibitor</keyword>
<keyword evidence="4" id="KW-0862">Zinc</keyword>
<dbReference type="PANTHER" id="PTHR11844:SF25">
    <property type="entry name" value="NTR DOMAIN-CONTAINING PROTEIN"/>
    <property type="match status" value="1"/>
</dbReference>
<keyword evidence="4" id="KW-0479">Metal-binding</keyword>
<dbReference type="GO" id="GO:0002020">
    <property type="term" value="F:protease binding"/>
    <property type="evidence" value="ECO:0007669"/>
    <property type="project" value="TreeGrafter"/>
</dbReference>
<dbReference type="GO" id="GO:0031012">
    <property type="term" value="C:extracellular matrix"/>
    <property type="evidence" value="ECO:0007669"/>
    <property type="project" value="TreeGrafter"/>
</dbReference>
<evidence type="ECO:0000256" key="3">
    <source>
        <dbReference type="ARBA" id="ARBA00023157"/>
    </source>
</evidence>
<dbReference type="SMART" id="SM00206">
    <property type="entry name" value="NTR"/>
    <property type="match status" value="1"/>
</dbReference>
<dbReference type="GO" id="GO:0051045">
    <property type="term" value="P:negative regulation of membrane protein ectodomain proteolysis"/>
    <property type="evidence" value="ECO:0007669"/>
    <property type="project" value="TreeGrafter"/>
</dbReference>
<dbReference type="GO" id="GO:0005615">
    <property type="term" value="C:extracellular space"/>
    <property type="evidence" value="ECO:0007669"/>
    <property type="project" value="TreeGrafter"/>
</dbReference>
<feature type="disulfide bond" evidence="5">
    <location>
        <begin position="134"/>
        <end position="182"/>
    </location>
</feature>
<dbReference type="RefSeq" id="XP_022295498.1">
    <property type="nucleotide sequence ID" value="XM_022439790.1"/>
</dbReference>
<feature type="binding site" evidence="4">
    <location>
        <position position="21"/>
    </location>
    <ligand>
        <name>Zn(2+)</name>
        <dbReference type="ChEBI" id="CHEBI:29105"/>
        <note>ligand shared with metalloproteinase partner</note>
    </ligand>
</feature>
<dbReference type="OrthoDB" id="6049783at2759"/>
<dbReference type="InterPro" id="IPR001820">
    <property type="entry name" value="TIMP"/>
</dbReference>
<feature type="disulfide bond" evidence="5">
    <location>
        <begin position="33"/>
        <end position="132"/>
    </location>
</feature>
<evidence type="ECO:0000313" key="9">
    <source>
        <dbReference type="RefSeq" id="XP_022295498.1"/>
    </source>
</evidence>
<sequence length="186" mass="20672">MKVCFSVLIGMVAYLTGTDACSCMRLEPQALYCNSEFVVIGKVTGKSFDKRIIVYDVEVTKVYRGDVSKGSIKIKTAESDTVCGVDLDVNKVYLLNGYLQNNEMWIGTCETISSSPINDPGSVFPLDTYYDCRCIVLNRYLIPGDERPKKNCLIGSRFRCSPDSGALGDLAECRYNEAEDDCAWQC</sequence>
<dbReference type="PROSITE" id="PS50189">
    <property type="entry name" value="NTR"/>
    <property type="match status" value="1"/>
</dbReference>
<dbReference type="Proteomes" id="UP000694844">
    <property type="component" value="Chromosome 7"/>
</dbReference>
<keyword evidence="8" id="KW-1185">Reference proteome</keyword>
<accession>A0A8B8AXP2</accession>
<protein>
    <submittedName>
        <fullName evidence="9">Metalloproteinase inhibitor 3-like</fullName>
    </submittedName>
</protein>
<keyword evidence="9" id="KW-0646">Protease inhibitor</keyword>
<feature type="signal peptide" evidence="6">
    <location>
        <begin position="1"/>
        <end position="20"/>
    </location>
</feature>
<feature type="disulfide bond" evidence="5">
    <location>
        <begin position="21"/>
        <end position="83"/>
    </location>
</feature>
<dbReference type="InterPro" id="IPR008993">
    <property type="entry name" value="TIMP-like_OB-fold"/>
</dbReference>
<dbReference type="GeneID" id="111105476"/>
<feature type="domain" description="NTR" evidence="7">
    <location>
        <begin position="21"/>
        <end position="134"/>
    </location>
</feature>
<evidence type="ECO:0000256" key="2">
    <source>
        <dbReference type="ARBA" id="ARBA00022525"/>
    </source>
</evidence>
<dbReference type="KEGG" id="cvn:111105476"/>
<feature type="chain" id="PRO_5034965880" evidence="6">
    <location>
        <begin position="21"/>
        <end position="186"/>
    </location>
</feature>
<organism evidence="8 9">
    <name type="scientific">Crassostrea virginica</name>
    <name type="common">Eastern oyster</name>
    <dbReference type="NCBI Taxonomy" id="6565"/>
    <lineage>
        <taxon>Eukaryota</taxon>
        <taxon>Metazoa</taxon>
        <taxon>Spiralia</taxon>
        <taxon>Lophotrochozoa</taxon>
        <taxon>Mollusca</taxon>
        <taxon>Bivalvia</taxon>
        <taxon>Autobranchia</taxon>
        <taxon>Pteriomorphia</taxon>
        <taxon>Ostreida</taxon>
        <taxon>Ostreoidea</taxon>
        <taxon>Ostreidae</taxon>
        <taxon>Crassostrea</taxon>
    </lineage>
</organism>
<proteinExistence type="predicted"/>
<keyword evidence="2" id="KW-0964">Secreted</keyword>
<feature type="disulfide bond" evidence="5">
    <location>
        <begin position="152"/>
        <end position="173"/>
    </location>
</feature>
<dbReference type="GO" id="GO:0046872">
    <property type="term" value="F:metal ion binding"/>
    <property type="evidence" value="ECO:0007669"/>
    <property type="project" value="UniProtKB-KW"/>
</dbReference>
<dbReference type="AlphaFoldDB" id="A0A8B8AXP2"/>
<evidence type="ECO:0000259" key="7">
    <source>
        <dbReference type="PROSITE" id="PS50189"/>
    </source>
</evidence>
<name>A0A8B8AXP2_CRAVI</name>
<dbReference type="Pfam" id="PF00965">
    <property type="entry name" value="TIMP"/>
    <property type="match status" value="1"/>
</dbReference>